<comment type="caution">
    <text evidence="1">The sequence shown here is derived from an EMBL/GenBank/DDBJ whole genome shotgun (WGS) entry which is preliminary data.</text>
</comment>
<proteinExistence type="predicted"/>
<accession>A0AAU9LCW6</accession>
<gene>
    <name evidence="1" type="ORF">PBS003_LOCUS5623</name>
</gene>
<evidence type="ECO:0000313" key="1">
    <source>
        <dbReference type="EMBL" id="CAH0478948.1"/>
    </source>
</evidence>
<evidence type="ECO:0008006" key="3">
    <source>
        <dbReference type="Google" id="ProtNLM"/>
    </source>
</evidence>
<sequence length="95" mass="10719">MEAEVQRTKSFVMCDLAARLSIKLIEANDATYCLFLTVSSYPRYNGLLVSPTVTVSCLRPGATFEATVSKDIDCPDYERKMHSHNIESSHRNNFL</sequence>
<organism evidence="1 2">
    <name type="scientific">Peronospora belbahrii</name>
    <dbReference type="NCBI Taxonomy" id="622444"/>
    <lineage>
        <taxon>Eukaryota</taxon>
        <taxon>Sar</taxon>
        <taxon>Stramenopiles</taxon>
        <taxon>Oomycota</taxon>
        <taxon>Peronosporomycetes</taxon>
        <taxon>Peronosporales</taxon>
        <taxon>Peronosporaceae</taxon>
        <taxon>Peronospora</taxon>
    </lineage>
</organism>
<reference evidence="1" key="1">
    <citation type="submission" date="2021-11" db="EMBL/GenBank/DDBJ databases">
        <authorList>
            <person name="Islam A."/>
            <person name="Islam S."/>
            <person name="Flora M.S."/>
            <person name="Rahman M."/>
            <person name="Ziaur R.M."/>
            <person name="Epstein J.H."/>
            <person name="Hassan M."/>
            <person name="Klassen M."/>
            <person name="Woodard K."/>
            <person name="Webb A."/>
            <person name="Webby R.J."/>
            <person name="El Zowalaty M.E."/>
        </authorList>
    </citation>
    <scope>NUCLEOTIDE SEQUENCE</scope>
    <source>
        <strain evidence="1">Pbs3</strain>
    </source>
</reference>
<dbReference type="AlphaFoldDB" id="A0AAU9LCW6"/>
<protein>
    <recommendedName>
        <fullName evidence="3">MSP domain-containing protein</fullName>
    </recommendedName>
</protein>
<dbReference type="Proteomes" id="UP001160483">
    <property type="component" value="Unassembled WGS sequence"/>
</dbReference>
<name>A0AAU9LCW6_9STRA</name>
<evidence type="ECO:0000313" key="2">
    <source>
        <dbReference type="Proteomes" id="UP001160483"/>
    </source>
</evidence>
<dbReference type="EMBL" id="CAKKTJ010000281">
    <property type="protein sequence ID" value="CAH0478948.1"/>
    <property type="molecule type" value="Genomic_DNA"/>
</dbReference>